<accession>A0A9P6AJ61</accession>
<feature type="region of interest" description="Disordered" evidence="1">
    <location>
        <begin position="60"/>
        <end position="105"/>
    </location>
</feature>
<keyword evidence="3" id="KW-1185">Reference proteome</keyword>
<name>A0A9P6AJ61_9AGAM</name>
<comment type="caution">
    <text evidence="2">The sequence shown here is derived from an EMBL/GenBank/DDBJ whole genome shotgun (WGS) entry which is preliminary data.</text>
</comment>
<dbReference type="AlphaFoldDB" id="A0A9P6AJ61"/>
<organism evidence="2 3">
    <name type="scientific">Hydnum rufescens UP504</name>
    <dbReference type="NCBI Taxonomy" id="1448309"/>
    <lineage>
        <taxon>Eukaryota</taxon>
        <taxon>Fungi</taxon>
        <taxon>Dikarya</taxon>
        <taxon>Basidiomycota</taxon>
        <taxon>Agaricomycotina</taxon>
        <taxon>Agaricomycetes</taxon>
        <taxon>Cantharellales</taxon>
        <taxon>Hydnaceae</taxon>
        <taxon>Hydnum</taxon>
    </lineage>
</organism>
<evidence type="ECO:0000256" key="1">
    <source>
        <dbReference type="SAM" id="MobiDB-lite"/>
    </source>
</evidence>
<dbReference type="Proteomes" id="UP000886523">
    <property type="component" value="Unassembled WGS sequence"/>
</dbReference>
<feature type="compositionally biased region" description="Polar residues" evidence="1">
    <location>
        <begin position="67"/>
        <end position="77"/>
    </location>
</feature>
<protein>
    <submittedName>
        <fullName evidence="2">Uncharacterized protein</fullName>
    </submittedName>
</protein>
<evidence type="ECO:0000313" key="2">
    <source>
        <dbReference type="EMBL" id="KAF9506309.1"/>
    </source>
</evidence>
<dbReference type="EMBL" id="MU129115">
    <property type="protein sequence ID" value="KAF9506309.1"/>
    <property type="molecule type" value="Genomic_DNA"/>
</dbReference>
<sequence length="105" mass="11213">MLYRFHPPSTGLANSTSLSMDVRISQPHTISDVNLLGKLTQASLANYGWLNDNDPHDAFAGIDDGDNSSGSEFQESNLGFKDNEDSNNVSNEGSDDAGGHGKKAQ</sequence>
<reference evidence="2" key="1">
    <citation type="journal article" date="2020" name="Nat. Commun.">
        <title>Large-scale genome sequencing of mycorrhizal fungi provides insights into the early evolution of symbiotic traits.</title>
        <authorList>
            <person name="Miyauchi S."/>
            <person name="Kiss E."/>
            <person name="Kuo A."/>
            <person name="Drula E."/>
            <person name="Kohler A."/>
            <person name="Sanchez-Garcia M."/>
            <person name="Morin E."/>
            <person name="Andreopoulos B."/>
            <person name="Barry K.W."/>
            <person name="Bonito G."/>
            <person name="Buee M."/>
            <person name="Carver A."/>
            <person name="Chen C."/>
            <person name="Cichocki N."/>
            <person name="Clum A."/>
            <person name="Culley D."/>
            <person name="Crous P.W."/>
            <person name="Fauchery L."/>
            <person name="Girlanda M."/>
            <person name="Hayes R.D."/>
            <person name="Keri Z."/>
            <person name="LaButti K."/>
            <person name="Lipzen A."/>
            <person name="Lombard V."/>
            <person name="Magnuson J."/>
            <person name="Maillard F."/>
            <person name="Murat C."/>
            <person name="Nolan M."/>
            <person name="Ohm R.A."/>
            <person name="Pangilinan J."/>
            <person name="Pereira M.F."/>
            <person name="Perotto S."/>
            <person name="Peter M."/>
            <person name="Pfister S."/>
            <person name="Riley R."/>
            <person name="Sitrit Y."/>
            <person name="Stielow J.B."/>
            <person name="Szollosi G."/>
            <person name="Zifcakova L."/>
            <person name="Stursova M."/>
            <person name="Spatafora J.W."/>
            <person name="Tedersoo L."/>
            <person name="Vaario L.M."/>
            <person name="Yamada A."/>
            <person name="Yan M."/>
            <person name="Wang P."/>
            <person name="Xu J."/>
            <person name="Bruns T."/>
            <person name="Baldrian P."/>
            <person name="Vilgalys R."/>
            <person name="Dunand C."/>
            <person name="Henrissat B."/>
            <person name="Grigoriev I.V."/>
            <person name="Hibbett D."/>
            <person name="Nagy L.G."/>
            <person name="Martin F.M."/>
        </authorList>
    </citation>
    <scope>NUCLEOTIDE SEQUENCE</scope>
    <source>
        <strain evidence="2">UP504</strain>
    </source>
</reference>
<gene>
    <name evidence="2" type="ORF">BS47DRAFT_1399593</name>
</gene>
<evidence type="ECO:0000313" key="3">
    <source>
        <dbReference type="Proteomes" id="UP000886523"/>
    </source>
</evidence>
<proteinExistence type="predicted"/>